<dbReference type="SUPFAM" id="SSF50891">
    <property type="entry name" value="Cyclophilin-like"/>
    <property type="match status" value="1"/>
</dbReference>
<dbReference type="InterPro" id="IPR052708">
    <property type="entry name" value="PxpC"/>
</dbReference>
<name>A0A1D2QMK1_9GAMM</name>
<organism evidence="5 6">
    <name type="scientific">Candidatus Endobugula sertula</name>
    <name type="common">Bugula neritina bacterial symbiont</name>
    <dbReference type="NCBI Taxonomy" id="62101"/>
    <lineage>
        <taxon>Bacteria</taxon>
        <taxon>Pseudomonadati</taxon>
        <taxon>Pseudomonadota</taxon>
        <taxon>Gammaproteobacteria</taxon>
        <taxon>Cellvibrionales</taxon>
        <taxon>Cellvibrionaceae</taxon>
        <taxon>Candidatus Endobugula</taxon>
    </lineage>
</organism>
<sequence>MSLRVIKSGFLTLIQDYGRYGYQHIGITHSGPLDEHAFLWANHLLDNPYNTSQLEINYGGFSAEFTKSTMIAICGADLGATLNQQPITPWQSYAVYPGDMIYFPSPVSGLRSYLAIKQGFTISPQLSSCATIPREKLGGLSQNGEKLKKGDILTYPANKITMSRRVPSRFIPQYTNELTLRFVPLVSTTSAGYDAQYHFTKEPYEVTQYIDRMGYRLSGKTINTPFNGIISQGTSLGAIQVPKDGQPIVLLKDRQTMGGYPLLGCVVTRDISQLAQSRPGTKISFETCHIDDAEADLISYKRFFNLPF</sequence>
<dbReference type="InterPro" id="IPR003778">
    <property type="entry name" value="CT_A_B"/>
</dbReference>
<dbReference type="NCBIfam" id="TIGR00724">
    <property type="entry name" value="urea_amlyse_rel"/>
    <property type="match status" value="1"/>
</dbReference>
<evidence type="ECO:0000256" key="3">
    <source>
        <dbReference type="ARBA" id="ARBA00022840"/>
    </source>
</evidence>
<dbReference type="Pfam" id="PF02626">
    <property type="entry name" value="CT_A_B"/>
    <property type="match status" value="1"/>
</dbReference>
<evidence type="ECO:0000256" key="2">
    <source>
        <dbReference type="ARBA" id="ARBA00022801"/>
    </source>
</evidence>
<keyword evidence="1" id="KW-0547">Nucleotide-binding</keyword>
<accession>A0A1D2QMK1</accession>
<protein>
    <recommendedName>
        <fullName evidence="4">Carboxyltransferase domain-containing protein</fullName>
    </recommendedName>
</protein>
<dbReference type="SMART" id="SM00797">
    <property type="entry name" value="AHS2"/>
    <property type="match status" value="1"/>
</dbReference>
<feature type="domain" description="Carboxyltransferase" evidence="4">
    <location>
        <begin position="24"/>
        <end position="303"/>
    </location>
</feature>
<evidence type="ECO:0000313" key="6">
    <source>
        <dbReference type="Proteomes" id="UP000242502"/>
    </source>
</evidence>
<dbReference type="Proteomes" id="UP000242502">
    <property type="component" value="Unassembled WGS sequence"/>
</dbReference>
<gene>
    <name evidence="5" type="ORF">AB835_12245</name>
</gene>
<dbReference type="InterPro" id="IPR029000">
    <property type="entry name" value="Cyclophilin-like_dom_sf"/>
</dbReference>
<dbReference type="EMBL" id="MDLC01000052">
    <property type="protein sequence ID" value="ODS22795.1"/>
    <property type="molecule type" value="Genomic_DNA"/>
</dbReference>
<dbReference type="GO" id="GO:0016787">
    <property type="term" value="F:hydrolase activity"/>
    <property type="evidence" value="ECO:0007669"/>
    <property type="project" value="UniProtKB-KW"/>
</dbReference>
<dbReference type="Gene3D" id="2.40.100.10">
    <property type="entry name" value="Cyclophilin-like"/>
    <property type="match status" value="1"/>
</dbReference>
<comment type="caution">
    <text evidence="5">The sequence shown here is derived from an EMBL/GenBank/DDBJ whole genome shotgun (WGS) entry which is preliminary data.</text>
</comment>
<dbReference type="AlphaFoldDB" id="A0A1D2QMK1"/>
<dbReference type="GO" id="GO:0005524">
    <property type="term" value="F:ATP binding"/>
    <property type="evidence" value="ECO:0007669"/>
    <property type="project" value="UniProtKB-KW"/>
</dbReference>
<keyword evidence="2" id="KW-0378">Hydrolase</keyword>
<proteinExistence type="predicted"/>
<evidence type="ECO:0000313" key="5">
    <source>
        <dbReference type="EMBL" id="ODS22795.1"/>
    </source>
</evidence>
<evidence type="ECO:0000256" key="1">
    <source>
        <dbReference type="ARBA" id="ARBA00022741"/>
    </source>
</evidence>
<dbReference type="STRING" id="62101.AB835_12245"/>
<keyword evidence="3" id="KW-0067">ATP-binding</keyword>
<evidence type="ECO:0000259" key="4">
    <source>
        <dbReference type="SMART" id="SM00797"/>
    </source>
</evidence>
<dbReference type="PANTHER" id="PTHR43309">
    <property type="entry name" value="5-OXOPROLINASE SUBUNIT C"/>
    <property type="match status" value="1"/>
</dbReference>
<reference evidence="5 6" key="1">
    <citation type="journal article" date="2016" name="Appl. Environ. Microbiol.">
        <title>Lack of Overt Genome Reduction in the Bryostatin-Producing Bryozoan Symbiont "Candidatus Endobugula sertula".</title>
        <authorList>
            <person name="Miller I.J."/>
            <person name="Vanee N."/>
            <person name="Fong S.S."/>
            <person name="Lim-Fong G.E."/>
            <person name="Kwan J.C."/>
        </authorList>
    </citation>
    <scope>NUCLEOTIDE SEQUENCE [LARGE SCALE GENOMIC DNA]</scope>
    <source>
        <strain evidence="5">AB1-4</strain>
    </source>
</reference>
<dbReference type="PANTHER" id="PTHR43309:SF4">
    <property type="entry name" value="CARBOXYLTRANSFERASE DOMAIN-CONTAINING PROTEIN"/>
    <property type="match status" value="1"/>
</dbReference>